<evidence type="ECO:0000313" key="4">
    <source>
        <dbReference type="Proteomes" id="UP000198939"/>
    </source>
</evidence>
<proteinExistence type="predicted"/>
<evidence type="ECO:0000313" key="1">
    <source>
        <dbReference type="EMBL" id="SEI21253.1"/>
    </source>
</evidence>
<keyword evidence="4" id="KW-1185">Reference proteome</keyword>
<dbReference type="Proteomes" id="UP000183063">
    <property type="component" value="Unassembled WGS sequence"/>
</dbReference>
<reference evidence="1" key="1">
    <citation type="submission" date="2016-10" db="EMBL/GenBank/DDBJ databases">
        <authorList>
            <person name="de Groot N.N."/>
        </authorList>
    </citation>
    <scope>NUCLEOTIDE SEQUENCE [LARGE SCALE GENOMIC DNA]</scope>
    <source>
        <strain evidence="1">CCBAU85039</strain>
    </source>
</reference>
<evidence type="ECO:0000313" key="3">
    <source>
        <dbReference type="Proteomes" id="UP000183063"/>
    </source>
</evidence>
<reference evidence="3" key="3">
    <citation type="submission" date="2016-10" db="EMBL/GenBank/DDBJ databases">
        <authorList>
            <person name="Wibberg D."/>
        </authorList>
    </citation>
    <scope>NUCLEOTIDE SEQUENCE [LARGE SCALE GENOMIC DNA]</scope>
</reference>
<dbReference type="EMBL" id="FNXB01000081">
    <property type="protein sequence ID" value="SEI21253.1"/>
    <property type="molecule type" value="Genomic_DNA"/>
</dbReference>
<gene>
    <name evidence="1" type="ORF">RTCCBAU85039_6578</name>
    <name evidence="2" type="ORF">SAMN05216228_106915</name>
</gene>
<dbReference type="AlphaFoldDB" id="A0A1H8WLK4"/>
<dbReference type="Proteomes" id="UP000198939">
    <property type="component" value="Unassembled WGS sequence"/>
</dbReference>
<reference evidence="2 4" key="2">
    <citation type="submission" date="2016-10" db="EMBL/GenBank/DDBJ databases">
        <authorList>
            <person name="Varghese N."/>
            <person name="Submissions S."/>
        </authorList>
    </citation>
    <scope>NUCLEOTIDE SEQUENCE [LARGE SCALE GENOMIC DNA]</scope>
    <source>
        <strain evidence="2 4">CGMCC 1.7071</strain>
    </source>
</reference>
<accession>A0A1H8WLK4</accession>
<sequence length="53" mass="6376">MTLRSSITQIKKRDMNAMDLFKRYGDECGNADLKLRRPRRGPHSNIIWRWQKS</sequence>
<evidence type="ECO:0000313" key="2">
    <source>
        <dbReference type="EMBL" id="SEP28516.1"/>
    </source>
</evidence>
<dbReference type="EMBL" id="FOCV01000069">
    <property type="protein sequence ID" value="SEP28516.1"/>
    <property type="molecule type" value="Genomic_DNA"/>
</dbReference>
<organism evidence="1 3">
    <name type="scientific">Rhizobium tibeticum</name>
    <dbReference type="NCBI Taxonomy" id="501024"/>
    <lineage>
        <taxon>Bacteria</taxon>
        <taxon>Pseudomonadati</taxon>
        <taxon>Pseudomonadota</taxon>
        <taxon>Alphaproteobacteria</taxon>
        <taxon>Hyphomicrobiales</taxon>
        <taxon>Rhizobiaceae</taxon>
        <taxon>Rhizobium/Agrobacterium group</taxon>
        <taxon>Rhizobium</taxon>
    </lineage>
</organism>
<protein>
    <submittedName>
        <fullName evidence="1">Uncharacterized protein</fullName>
    </submittedName>
</protein>
<name>A0A1H8WLK4_9HYPH</name>